<gene>
    <name evidence="2" type="ORF">GTH24_07400</name>
</gene>
<evidence type="ECO:0000313" key="3">
    <source>
        <dbReference type="Proteomes" id="UP000503287"/>
    </source>
</evidence>
<dbReference type="Proteomes" id="UP000503287">
    <property type="component" value="Chromosome"/>
</dbReference>
<dbReference type="SMART" id="SM01040">
    <property type="entry name" value="Bro-N"/>
    <property type="match status" value="1"/>
</dbReference>
<dbReference type="AlphaFoldDB" id="A0A6G6SKZ9"/>
<organism evidence="2 3">
    <name type="scientific">Proteus vulgaris</name>
    <dbReference type="NCBI Taxonomy" id="585"/>
    <lineage>
        <taxon>Bacteria</taxon>
        <taxon>Pseudomonadati</taxon>
        <taxon>Pseudomonadota</taxon>
        <taxon>Gammaproteobacteria</taxon>
        <taxon>Enterobacterales</taxon>
        <taxon>Morganellaceae</taxon>
        <taxon>Proteus</taxon>
    </lineage>
</organism>
<evidence type="ECO:0000259" key="1">
    <source>
        <dbReference type="PROSITE" id="PS51750"/>
    </source>
</evidence>
<accession>A0A6G6SKZ9</accession>
<evidence type="ECO:0000313" key="2">
    <source>
        <dbReference type="EMBL" id="QIF93729.1"/>
    </source>
</evidence>
<reference evidence="2 3" key="1">
    <citation type="submission" date="2020-01" db="EMBL/GenBank/DDBJ databases">
        <title>The genomic epidemiology of tigecycline resistance gene tet(X) variants in a swine farm in China.</title>
        <authorList>
            <person name="Peng K."/>
            <person name="Li R."/>
        </authorList>
    </citation>
    <scope>NUCLEOTIDE SEQUENCE [LARGE SCALE GENOMIC DNA]</scope>
    <source>
        <strain evidence="2 3">ZN3</strain>
    </source>
</reference>
<dbReference type="Pfam" id="PF02498">
    <property type="entry name" value="Bro-N"/>
    <property type="match status" value="1"/>
</dbReference>
<keyword evidence="3" id="KW-1185">Reference proteome</keyword>
<dbReference type="EMBL" id="CP047344">
    <property type="protein sequence ID" value="QIF93729.1"/>
    <property type="molecule type" value="Genomic_DNA"/>
</dbReference>
<name>A0A6G6SKZ9_PROVU</name>
<dbReference type="RefSeq" id="WP_164526169.1">
    <property type="nucleotide sequence ID" value="NZ_CP047344.1"/>
</dbReference>
<feature type="domain" description="Bro-N" evidence="1">
    <location>
        <begin position="1"/>
        <end position="119"/>
    </location>
</feature>
<proteinExistence type="predicted"/>
<dbReference type="InterPro" id="IPR003497">
    <property type="entry name" value="BRO_N_domain"/>
</dbReference>
<sequence>MNKSLVFKGNKITPFDNGDGKIWFTNKQLSELLGYKDESSVIRIFNRNKDEFTDGMSQTVNLTVSNKNNGMQNKRVRIFSVRGAHLVGILSKTDIAKALRRWLLDLAEKESKPQVELANLDMDELKSLTINEMQNRLVAADNWSFENFGKKGSDLMNLRKRHLKKIRKAKKAIIDLSQLTLPDMGDFPDGGEPA</sequence>
<dbReference type="PROSITE" id="PS51750">
    <property type="entry name" value="BRO_N"/>
    <property type="match status" value="1"/>
</dbReference>
<protein>
    <recommendedName>
        <fullName evidence="1">Bro-N domain-containing protein</fullName>
    </recommendedName>
</protein>